<keyword evidence="1" id="KW-0472">Membrane</keyword>
<keyword evidence="1" id="KW-0813">Transport</keyword>
<keyword evidence="1" id="KW-0998">Cell outer membrane</keyword>
<dbReference type="PROSITE" id="PS52016">
    <property type="entry name" value="TONB_DEPENDENT_REC_3"/>
    <property type="match status" value="1"/>
</dbReference>
<dbReference type="Pfam" id="PF07715">
    <property type="entry name" value="Plug"/>
    <property type="match status" value="1"/>
</dbReference>
<dbReference type="RefSeq" id="WP_348717801.1">
    <property type="nucleotide sequence ID" value="NZ_CAXJIO010000013.1"/>
</dbReference>
<feature type="domain" description="TonB-dependent receptor plug" evidence="2">
    <location>
        <begin position="122"/>
        <end position="201"/>
    </location>
</feature>
<protein>
    <submittedName>
        <fullName evidence="3">Plug domain-containing protein</fullName>
    </submittedName>
</protein>
<comment type="similarity">
    <text evidence="1">Belongs to the TonB-dependent receptor family.</text>
</comment>
<dbReference type="SUPFAM" id="SSF49373">
    <property type="entry name" value="Invasin/intimin cell-adhesion fragments"/>
    <property type="match status" value="1"/>
</dbReference>
<comment type="subcellular location">
    <subcellularLocation>
        <location evidence="1">Cell outer membrane</location>
        <topology evidence="1">Multi-pass membrane protein</topology>
    </subcellularLocation>
</comment>
<keyword evidence="4" id="KW-1185">Reference proteome</keyword>
<sequence>MKKLYFIPFTIIFVFLSTTIFSQNKTEKKITIQVRDFNNKPVPGAIILFDNVRQKSWTNSSGVLKIKTTNAPVEISAFSPKLGIKKIKYNGQKKIKITIPKGDKKLLITDNKEKKRDPSQFWSIYDYLRGNIAGVHVTPTNVIRVRGYGTVNGSMEPLFILNGTNIDQETFGRIRPNLIKSVRVLKGPETAIYGSRGANGVIIIETL</sequence>
<gene>
    <name evidence="3" type="ORF">T190423A01A_40194</name>
</gene>
<evidence type="ECO:0000313" key="3">
    <source>
        <dbReference type="EMBL" id="CAL2103601.1"/>
    </source>
</evidence>
<dbReference type="InterPro" id="IPR008964">
    <property type="entry name" value="Invasin/intimin_cell_adhesion"/>
</dbReference>
<organism evidence="3 4">
    <name type="scientific">Tenacibaculum polynesiense</name>
    <dbReference type="NCBI Taxonomy" id="3137857"/>
    <lineage>
        <taxon>Bacteria</taxon>
        <taxon>Pseudomonadati</taxon>
        <taxon>Bacteroidota</taxon>
        <taxon>Flavobacteriia</taxon>
        <taxon>Flavobacteriales</taxon>
        <taxon>Flavobacteriaceae</taxon>
        <taxon>Tenacibaculum</taxon>
    </lineage>
</organism>
<accession>A0ABM9PD97</accession>
<dbReference type="EMBL" id="CAXJIO010000013">
    <property type="protein sequence ID" value="CAL2103601.1"/>
    <property type="molecule type" value="Genomic_DNA"/>
</dbReference>
<keyword evidence="1" id="KW-1134">Transmembrane beta strand</keyword>
<evidence type="ECO:0000256" key="1">
    <source>
        <dbReference type="PROSITE-ProRule" id="PRU01360"/>
    </source>
</evidence>
<comment type="caution">
    <text evidence="3">The sequence shown here is derived from an EMBL/GenBank/DDBJ whole genome shotgun (WGS) entry which is preliminary data.</text>
</comment>
<evidence type="ECO:0000259" key="2">
    <source>
        <dbReference type="Pfam" id="PF07715"/>
    </source>
</evidence>
<reference evidence="3 4" key="1">
    <citation type="submission" date="2024-05" db="EMBL/GenBank/DDBJ databases">
        <authorList>
            <person name="Duchaud E."/>
        </authorList>
    </citation>
    <scope>NUCLEOTIDE SEQUENCE [LARGE SCALE GENOMIC DNA]</scope>
    <source>
        <strain evidence="3">Ena-SAMPLE-TAB-13-05-2024-13:56:06:370-140308</strain>
    </source>
</reference>
<evidence type="ECO:0000313" key="4">
    <source>
        <dbReference type="Proteomes" id="UP001497527"/>
    </source>
</evidence>
<dbReference type="Gene3D" id="2.170.130.10">
    <property type="entry name" value="TonB-dependent receptor, plug domain"/>
    <property type="match status" value="1"/>
</dbReference>
<name>A0ABM9PD97_9FLAO</name>
<dbReference type="InterPro" id="IPR037066">
    <property type="entry name" value="Plug_dom_sf"/>
</dbReference>
<dbReference type="InterPro" id="IPR039426">
    <property type="entry name" value="TonB-dep_rcpt-like"/>
</dbReference>
<dbReference type="SUPFAM" id="SSF56935">
    <property type="entry name" value="Porins"/>
    <property type="match status" value="1"/>
</dbReference>
<proteinExistence type="inferred from homology"/>
<dbReference type="Proteomes" id="UP001497527">
    <property type="component" value="Unassembled WGS sequence"/>
</dbReference>
<dbReference type="InterPro" id="IPR012910">
    <property type="entry name" value="Plug_dom"/>
</dbReference>
<keyword evidence="1" id="KW-0812">Transmembrane</keyword>